<dbReference type="GO" id="GO:0030307">
    <property type="term" value="P:positive regulation of cell growth"/>
    <property type="evidence" value="ECO:0007669"/>
    <property type="project" value="Ensembl"/>
</dbReference>
<keyword evidence="12 13" id="KW-0326">Glycosidase</keyword>
<proteinExistence type="inferred from homology"/>
<evidence type="ECO:0000256" key="9">
    <source>
        <dbReference type="ARBA" id="ARBA00023157"/>
    </source>
</evidence>
<evidence type="ECO:0000313" key="15">
    <source>
        <dbReference type="Ensembl" id="ENSCJPP00005006126.1"/>
    </source>
</evidence>
<dbReference type="GO" id="GO:0052757">
    <property type="term" value="F:chondroitin hydrolase activity"/>
    <property type="evidence" value="ECO:0007669"/>
    <property type="project" value="Ensembl"/>
</dbReference>
<gene>
    <name evidence="15" type="primary">HYAL1</name>
</gene>
<comment type="similarity">
    <text evidence="4 13">Belongs to the glycosyl hydrolase 56 family.</text>
</comment>
<dbReference type="GO" id="GO:0005615">
    <property type="term" value="C:extracellular space"/>
    <property type="evidence" value="ECO:0007669"/>
    <property type="project" value="Ensembl"/>
</dbReference>
<comment type="catalytic activity">
    <reaction evidence="1 13">
        <text>Random hydrolysis of (1-&gt;4)-linkages between N-acetyl-beta-D-glucosamine and D-glucuronate residues in hyaluronate.</text>
        <dbReference type="EC" id="3.2.1.35"/>
    </reaction>
</comment>
<dbReference type="GO" id="GO:0005975">
    <property type="term" value="P:carbohydrate metabolic process"/>
    <property type="evidence" value="ECO:0007669"/>
    <property type="project" value="InterPro"/>
</dbReference>
<protein>
    <recommendedName>
        <fullName evidence="13">Hyaluronidase</fullName>
        <ecNumber evidence="13">3.2.1.35</ecNumber>
    </recommendedName>
</protein>
<dbReference type="GO" id="GO:0045766">
    <property type="term" value="P:positive regulation of angiogenesis"/>
    <property type="evidence" value="ECO:0007669"/>
    <property type="project" value="Ensembl"/>
</dbReference>
<dbReference type="GO" id="GO:0071493">
    <property type="term" value="P:cellular response to UV-B"/>
    <property type="evidence" value="ECO:0007669"/>
    <property type="project" value="Ensembl"/>
</dbReference>
<keyword evidence="5" id="KW-0964">Secreted</keyword>
<name>A0A8C2T2T7_COTJA</name>
<evidence type="ECO:0000256" key="13">
    <source>
        <dbReference type="RuleBase" id="RU610713"/>
    </source>
</evidence>
<dbReference type="GO" id="GO:0071356">
    <property type="term" value="P:cellular response to tumor necrosis factor"/>
    <property type="evidence" value="ECO:0007669"/>
    <property type="project" value="Ensembl"/>
</dbReference>
<evidence type="ECO:0000256" key="5">
    <source>
        <dbReference type="ARBA" id="ARBA00022525"/>
    </source>
</evidence>
<dbReference type="GO" id="GO:0071347">
    <property type="term" value="P:cellular response to interleukin-1"/>
    <property type="evidence" value="ECO:0007669"/>
    <property type="project" value="Ensembl"/>
</dbReference>
<keyword evidence="6" id="KW-0245">EGF-like domain</keyword>
<evidence type="ECO:0000256" key="8">
    <source>
        <dbReference type="ARBA" id="ARBA00022801"/>
    </source>
</evidence>
<dbReference type="Gene3D" id="3.20.20.70">
    <property type="entry name" value="Aldolase class I"/>
    <property type="match status" value="1"/>
</dbReference>
<evidence type="ECO:0000256" key="2">
    <source>
        <dbReference type="ARBA" id="ARBA00004371"/>
    </source>
</evidence>
<keyword evidence="11" id="KW-0458">Lysosome</keyword>
<organism evidence="15 16">
    <name type="scientific">Coturnix japonica</name>
    <name type="common">Japanese quail</name>
    <name type="synonym">Coturnix coturnix japonica</name>
    <dbReference type="NCBI Taxonomy" id="93934"/>
    <lineage>
        <taxon>Eukaryota</taxon>
        <taxon>Metazoa</taxon>
        <taxon>Chordata</taxon>
        <taxon>Craniata</taxon>
        <taxon>Vertebrata</taxon>
        <taxon>Euteleostomi</taxon>
        <taxon>Archelosauria</taxon>
        <taxon>Archosauria</taxon>
        <taxon>Dinosauria</taxon>
        <taxon>Saurischia</taxon>
        <taxon>Theropoda</taxon>
        <taxon>Coelurosauria</taxon>
        <taxon>Aves</taxon>
        <taxon>Neognathae</taxon>
        <taxon>Galloanserae</taxon>
        <taxon>Galliformes</taxon>
        <taxon>Phasianidae</taxon>
        <taxon>Perdicinae</taxon>
        <taxon>Coturnix</taxon>
    </lineage>
</organism>
<keyword evidence="9" id="KW-1015">Disulfide bond</keyword>
<evidence type="ECO:0000256" key="4">
    <source>
        <dbReference type="ARBA" id="ARBA00008871"/>
    </source>
</evidence>
<dbReference type="AlphaFoldDB" id="A0A8C2T2T7"/>
<evidence type="ECO:0000256" key="11">
    <source>
        <dbReference type="ARBA" id="ARBA00023228"/>
    </source>
</evidence>
<reference evidence="15" key="1">
    <citation type="submission" date="2015-11" db="EMBL/GenBank/DDBJ databases">
        <authorList>
            <consortium name="International Coturnix japonica Genome Analysis Consortium"/>
            <person name="Warren W."/>
            <person name="Burt D.W."/>
            <person name="Antin P.B."/>
            <person name="Lanford R."/>
            <person name="Gros J."/>
            <person name="Wilson R.K."/>
        </authorList>
    </citation>
    <scope>NUCLEOTIDE SEQUENCE [LARGE SCALE GENOMIC DNA]</scope>
</reference>
<dbReference type="GO" id="GO:0009615">
    <property type="term" value="P:response to virus"/>
    <property type="evidence" value="ECO:0007669"/>
    <property type="project" value="Ensembl"/>
</dbReference>
<dbReference type="GO" id="GO:0031410">
    <property type="term" value="C:cytoplasmic vesicle"/>
    <property type="evidence" value="ECO:0007669"/>
    <property type="project" value="Ensembl"/>
</dbReference>
<dbReference type="InterPro" id="IPR017853">
    <property type="entry name" value="GH"/>
</dbReference>
<keyword evidence="8 13" id="KW-0378">Hydrolase</keyword>
<dbReference type="GO" id="GO:0051216">
    <property type="term" value="P:cartilage development"/>
    <property type="evidence" value="ECO:0007669"/>
    <property type="project" value="Ensembl"/>
</dbReference>
<dbReference type="Proteomes" id="UP000694412">
    <property type="component" value="Chromosome 12"/>
</dbReference>
<dbReference type="GO" id="GO:0004415">
    <property type="term" value="F:hyalurononglucosaminidase activity"/>
    <property type="evidence" value="ECO:0007669"/>
    <property type="project" value="UniProtKB-UniRule"/>
</dbReference>
<dbReference type="EC" id="3.2.1.35" evidence="13"/>
<dbReference type="PRINTS" id="PR00846">
    <property type="entry name" value="GLHYDRLASE56"/>
</dbReference>
<evidence type="ECO:0000256" key="1">
    <source>
        <dbReference type="ARBA" id="ARBA00000251"/>
    </source>
</evidence>
<dbReference type="GO" id="GO:0060272">
    <property type="term" value="P:embryonic skeletal joint morphogenesis"/>
    <property type="evidence" value="ECO:0007669"/>
    <property type="project" value="Ensembl"/>
</dbReference>
<dbReference type="GO" id="GO:0044344">
    <property type="term" value="P:cellular response to fibroblast growth factor stimulus"/>
    <property type="evidence" value="ECO:0007669"/>
    <property type="project" value="Ensembl"/>
</dbReference>
<dbReference type="PANTHER" id="PTHR11769">
    <property type="entry name" value="HYALURONIDASE"/>
    <property type="match status" value="1"/>
</dbReference>
<reference evidence="15" key="3">
    <citation type="submission" date="2025-09" db="UniProtKB">
        <authorList>
            <consortium name="Ensembl"/>
        </authorList>
    </citation>
    <scope>IDENTIFICATION</scope>
</reference>
<dbReference type="GO" id="GO:0036117">
    <property type="term" value="C:hyaluranon cable"/>
    <property type="evidence" value="ECO:0007669"/>
    <property type="project" value="Ensembl"/>
</dbReference>
<keyword evidence="16" id="KW-1185">Reference proteome</keyword>
<keyword evidence="7 14" id="KW-0732">Signal</keyword>
<evidence type="ECO:0000313" key="16">
    <source>
        <dbReference type="Proteomes" id="UP000694412"/>
    </source>
</evidence>
<dbReference type="GO" id="GO:0046677">
    <property type="term" value="P:response to antibiotic"/>
    <property type="evidence" value="ECO:0007669"/>
    <property type="project" value="Ensembl"/>
</dbReference>
<evidence type="ECO:0000256" key="10">
    <source>
        <dbReference type="ARBA" id="ARBA00023180"/>
    </source>
</evidence>
<dbReference type="PANTHER" id="PTHR11769:SF23">
    <property type="entry name" value="HYALURONIDASE-1"/>
    <property type="match status" value="1"/>
</dbReference>
<evidence type="ECO:0000256" key="12">
    <source>
        <dbReference type="ARBA" id="ARBA00023295"/>
    </source>
</evidence>
<accession>A0A8C2T2T7</accession>
<evidence type="ECO:0000256" key="7">
    <source>
        <dbReference type="ARBA" id="ARBA00022729"/>
    </source>
</evidence>
<comment type="subcellular location">
    <subcellularLocation>
        <location evidence="2">Lysosome</location>
    </subcellularLocation>
    <subcellularLocation>
        <location evidence="3">Secreted</location>
    </subcellularLocation>
</comment>
<keyword evidence="10" id="KW-0325">Glycoprotein</keyword>
<dbReference type="Ensembl" id="ENSCJPT00005009697.1">
    <property type="protein sequence ID" value="ENSCJPP00005006126.1"/>
    <property type="gene ID" value="ENSCJPG00005005740.1"/>
</dbReference>
<dbReference type="GO" id="GO:0030207">
    <property type="term" value="P:chondroitin sulfate proteoglycan catabolic process"/>
    <property type="evidence" value="ECO:0007669"/>
    <property type="project" value="Ensembl"/>
</dbReference>
<dbReference type="GO" id="GO:0006954">
    <property type="term" value="P:inflammatory response"/>
    <property type="evidence" value="ECO:0007669"/>
    <property type="project" value="Ensembl"/>
</dbReference>
<dbReference type="GO" id="GO:0071467">
    <property type="term" value="P:cellular response to pH"/>
    <property type="evidence" value="ECO:0007669"/>
    <property type="project" value="Ensembl"/>
</dbReference>
<dbReference type="Pfam" id="PF01630">
    <property type="entry name" value="Glyco_hydro_56"/>
    <property type="match status" value="1"/>
</dbReference>
<dbReference type="InterPro" id="IPR013785">
    <property type="entry name" value="Aldolase_TIM"/>
</dbReference>
<dbReference type="GO" id="GO:0036120">
    <property type="term" value="P:cellular response to platelet-derived growth factor stimulus"/>
    <property type="evidence" value="ECO:0007669"/>
    <property type="project" value="Ensembl"/>
</dbReference>
<dbReference type="FunFam" id="3.20.20.70:FF:000065">
    <property type="entry name" value="Hyaluronidase"/>
    <property type="match status" value="1"/>
</dbReference>
<dbReference type="GO" id="GO:0045785">
    <property type="term" value="P:positive regulation of cell adhesion"/>
    <property type="evidence" value="ECO:0007669"/>
    <property type="project" value="Ensembl"/>
</dbReference>
<evidence type="ECO:0000256" key="6">
    <source>
        <dbReference type="ARBA" id="ARBA00022536"/>
    </source>
</evidence>
<dbReference type="GO" id="GO:0030308">
    <property type="term" value="P:negative regulation of cell growth"/>
    <property type="evidence" value="ECO:0007669"/>
    <property type="project" value="Ensembl"/>
</dbReference>
<dbReference type="GO" id="GO:0005764">
    <property type="term" value="C:lysosome"/>
    <property type="evidence" value="ECO:0007669"/>
    <property type="project" value="UniProtKB-SubCell"/>
</dbReference>
<dbReference type="SUPFAM" id="SSF51445">
    <property type="entry name" value="(Trans)glycosidases"/>
    <property type="match status" value="1"/>
</dbReference>
<sequence length="514" mass="57103">MLTFGCCLPGPSRHTHTQTRVCSEDGQAATMAPGWLCWALLLLLPAPLRAAGPGPVLVNRPFVTVWNVPSEPCEHEYNISLPLEVFDVVANKEEAFMGQDIALFYSSRLGLFPYYTAQGQPVDGGLPQNASLAAHLQQARRDIEAALPSATAGGLAVIDWEQWRPLWARDWGSMDIYRKKSEELVQQQHPLWPPSRVQEVAQQQYQKAARAFMEQTLQLGEAVRPAAYWGFYGFPDCYNNDFSSPQYNGSCPVLEQQRNQELGWLWNCSRALYPSIYLPQQLQGTNKVLRYVRYRVAEAFAVQKGVLSSAIPVLPYTEIFYDDTSDFLSEDLVNTIGESAAQGAAGIIIWGSSEKCMKLRDYLDGVLGHYIVNVTTSAQLCSHSLCSGNGRCVRREGRLAFLQLDPGHFAINLKAKKPQPMVWLLTANSDVSRLAEDFTCQCYSGWLSCGNNRAPSKGWLCLLSFIRKQAQTELPGEILHSAYLDPSVLCTCTNHTCQTDCTSPGLPAEAEPHP</sequence>
<feature type="signal peptide" evidence="14">
    <location>
        <begin position="1"/>
        <end position="50"/>
    </location>
</feature>
<dbReference type="GeneTree" id="ENSGT01020000230364"/>
<dbReference type="GO" id="GO:0000302">
    <property type="term" value="P:response to reactive oxygen species"/>
    <property type="evidence" value="ECO:0007669"/>
    <property type="project" value="Ensembl"/>
</dbReference>
<feature type="chain" id="PRO_5034870154" description="Hyaluronidase" evidence="14">
    <location>
        <begin position="51"/>
        <end position="514"/>
    </location>
</feature>
<dbReference type="InterPro" id="IPR018155">
    <property type="entry name" value="Hyaluronidase"/>
</dbReference>
<reference evidence="15" key="2">
    <citation type="submission" date="2025-08" db="UniProtKB">
        <authorList>
            <consortium name="Ensembl"/>
        </authorList>
    </citation>
    <scope>IDENTIFICATION</scope>
</reference>
<evidence type="ECO:0000256" key="14">
    <source>
        <dbReference type="SAM" id="SignalP"/>
    </source>
</evidence>
<dbReference type="GO" id="GO:0030214">
    <property type="term" value="P:hyaluronan catabolic process"/>
    <property type="evidence" value="ECO:0007669"/>
    <property type="project" value="Ensembl"/>
</dbReference>
<evidence type="ECO:0000256" key="3">
    <source>
        <dbReference type="ARBA" id="ARBA00004613"/>
    </source>
</evidence>
<dbReference type="GO" id="GO:1900106">
    <property type="term" value="P:positive regulation of hyaluranon cable assembly"/>
    <property type="evidence" value="ECO:0007669"/>
    <property type="project" value="Ensembl"/>
</dbReference>